<keyword evidence="2" id="KW-1185">Reference proteome</keyword>
<sequence>MHGKRDRRIGDGCPPGITGDMTKQAICLLLDHIHGFYKAAFDQLPIPSLGPRLLEAGMCIGFLDPVSNIIANTIAYIPSPTPSPTLLRGGSGEEETPESILSKIITDTNDKFVFEVPLSRDKADGMTIARRSLDGLVSFLTSHYRYLAGTEALHYLRLAKADLLAAVRLIERDHNKKRNDELAFSIASRTTRVALECAAVSARHPKPAVLVKASMIMASLQIDVTTLLAGQDPSLAEFLRQARMSMDRSLDLHDKEKTNKKRKRSQQSRVSQPTFRYTQSLKLLLLGKIHGLYLQALAKLPRDGLRKRHHSSLLKCGYCYGPRDPVSNIILNTIWYGSMFPTPKEFEVPFKVGMICTDMLARIGYCSMYGLVALLGTCLPSLTEQEALWYLLSSDADVHEAIRKAKKHGHAHAVCEEDNHLTNAYRQAAVASWHPDPDALVEFAMSSLNMESSKLLAILQQGTLTKSAVECLAMALPPTKSEEQLNQQVVTSSTQVDYKLHIICGVNPKIPDGPSVDLPLRKFKFEYFHMNFLATAKGPNSALTAPQLFFAQCSNSDKVKLKEPSFCTPVQYSFIDNVRCFPCEFNGANIVHPYDETYSGCCDDFKLMAKGKHGTWNELIISACDFNVDKMCTMTKDWIYFNPNMDSKFAEKNPISNVAREMREWKGGRFF</sequence>
<dbReference type="Proteomes" id="UP001732700">
    <property type="component" value="Chromosome 2A"/>
</dbReference>
<organism evidence="1 2">
    <name type="scientific">Avena sativa</name>
    <name type="common">Oat</name>
    <dbReference type="NCBI Taxonomy" id="4498"/>
    <lineage>
        <taxon>Eukaryota</taxon>
        <taxon>Viridiplantae</taxon>
        <taxon>Streptophyta</taxon>
        <taxon>Embryophyta</taxon>
        <taxon>Tracheophyta</taxon>
        <taxon>Spermatophyta</taxon>
        <taxon>Magnoliopsida</taxon>
        <taxon>Liliopsida</taxon>
        <taxon>Poales</taxon>
        <taxon>Poaceae</taxon>
        <taxon>BOP clade</taxon>
        <taxon>Pooideae</taxon>
        <taxon>Poodae</taxon>
        <taxon>Poeae</taxon>
        <taxon>Poeae Chloroplast Group 1 (Aveneae type)</taxon>
        <taxon>Aveninae</taxon>
        <taxon>Avena</taxon>
    </lineage>
</organism>
<evidence type="ECO:0000313" key="1">
    <source>
        <dbReference type="EnsemblPlants" id="AVESA.00010b.r2.2AG0225020.1.CDS"/>
    </source>
</evidence>
<protein>
    <submittedName>
        <fullName evidence="1">Uncharacterized protein</fullName>
    </submittedName>
</protein>
<name>A0ACD5UB02_AVESA</name>
<dbReference type="EnsemblPlants" id="AVESA.00010b.r2.2AG0225020.1">
    <property type="protein sequence ID" value="AVESA.00010b.r2.2AG0225020.1.CDS"/>
    <property type="gene ID" value="AVESA.00010b.r2.2AG0225020"/>
</dbReference>
<evidence type="ECO:0000313" key="2">
    <source>
        <dbReference type="Proteomes" id="UP001732700"/>
    </source>
</evidence>
<reference evidence="1" key="1">
    <citation type="submission" date="2021-05" db="EMBL/GenBank/DDBJ databases">
        <authorList>
            <person name="Scholz U."/>
            <person name="Mascher M."/>
            <person name="Fiebig A."/>
        </authorList>
    </citation>
    <scope>NUCLEOTIDE SEQUENCE [LARGE SCALE GENOMIC DNA]</scope>
</reference>
<reference evidence="1" key="2">
    <citation type="submission" date="2025-09" db="UniProtKB">
        <authorList>
            <consortium name="EnsemblPlants"/>
        </authorList>
    </citation>
    <scope>IDENTIFICATION</scope>
</reference>
<proteinExistence type="predicted"/>
<accession>A0ACD5UB02</accession>